<evidence type="ECO:0000313" key="6">
    <source>
        <dbReference type="EMBL" id="EJB01654.1"/>
    </source>
</evidence>
<evidence type="ECO:0000256" key="2">
    <source>
        <dbReference type="ARBA" id="ARBA00023015"/>
    </source>
</evidence>
<accession>I9N190</accession>
<dbReference type="InterPro" id="IPR036390">
    <property type="entry name" value="WH_DNA-bd_sf"/>
</dbReference>
<name>I9N190_RHILT</name>
<dbReference type="InterPro" id="IPR000847">
    <property type="entry name" value="LysR_HTH_N"/>
</dbReference>
<feature type="domain" description="HTH lysR-type" evidence="5">
    <location>
        <begin position="27"/>
        <end position="84"/>
    </location>
</feature>
<dbReference type="PANTHER" id="PTHR30537">
    <property type="entry name" value="HTH-TYPE TRANSCRIPTIONAL REGULATOR"/>
    <property type="match status" value="1"/>
</dbReference>
<gene>
    <name evidence="6" type="ORF">Rleg9DRAFT_0391</name>
</gene>
<keyword evidence="3" id="KW-0238">DNA-binding</keyword>
<evidence type="ECO:0000256" key="4">
    <source>
        <dbReference type="ARBA" id="ARBA00023163"/>
    </source>
</evidence>
<dbReference type="InterPro" id="IPR005119">
    <property type="entry name" value="LysR_subst-bd"/>
</dbReference>
<dbReference type="Proteomes" id="UP000005092">
    <property type="component" value="Unassembled WGS sequence"/>
</dbReference>
<dbReference type="AlphaFoldDB" id="I9N190"/>
<organism evidence="6 7">
    <name type="scientific">Rhizobium leguminosarum bv. trifolii WSM597</name>
    <dbReference type="NCBI Taxonomy" id="754764"/>
    <lineage>
        <taxon>Bacteria</taxon>
        <taxon>Pseudomonadati</taxon>
        <taxon>Pseudomonadota</taxon>
        <taxon>Alphaproteobacteria</taxon>
        <taxon>Hyphomicrobiales</taxon>
        <taxon>Rhizobiaceae</taxon>
        <taxon>Rhizobium/Agrobacterium group</taxon>
        <taxon>Rhizobium</taxon>
    </lineage>
</organism>
<dbReference type="SUPFAM" id="SSF53850">
    <property type="entry name" value="Periplasmic binding protein-like II"/>
    <property type="match status" value="1"/>
</dbReference>
<dbReference type="Pfam" id="PF03466">
    <property type="entry name" value="LysR_substrate"/>
    <property type="match status" value="1"/>
</dbReference>
<dbReference type="GO" id="GO:0006351">
    <property type="term" value="P:DNA-templated transcription"/>
    <property type="evidence" value="ECO:0007669"/>
    <property type="project" value="TreeGrafter"/>
</dbReference>
<dbReference type="Gene3D" id="3.40.190.290">
    <property type="match status" value="1"/>
</dbReference>
<evidence type="ECO:0000259" key="5">
    <source>
        <dbReference type="PROSITE" id="PS50931"/>
    </source>
</evidence>
<dbReference type="InterPro" id="IPR058163">
    <property type="entry name" value="LysR-type_TF_proteobact-type"/>
</dbReference>
<dbReference type="GO" id="GO:0043565">
    <property type="term" value="F:sequence-specific DNA binding"/>
    <property type="evidence" value="ECO:0007669"/>
    <property type="project" value="TreeGrafter"/>
</dbReference>
<dbReference type="EMBL" id="JH719382">
    <property type="protein sequence ID" value="EJB01654.1"/>
    <property type="molecule type" value="Genomic_DNA"/>
</dbReference>
<evidence type="ECO:0000256" key="3">
    <source>
        <dbReference type="ARBA" id="ARBA00023125"/>
    </source>
</evidence>
<evidence type="ECO:0000313" key="7">
    <source>
        <dbReference type="Proteomes" id="UP000005092"/>
    </source>
</evidence>
<evidence type="ECO:0000256" key="1">
    <source>
        <dbReference type="ARBA" id="ARBA00009437"/>
    </source>
</evidence>
<keyword evidence="2" id="KW-0805">Transcription regulation</keyword>
<dbReference type="PANTHER" id="PTHR30537:SF3">
    <property type="entry name" value="TRANSCRIPTIONAL REGULATORY PROTEIN"/>
    <property type="match status" value="1"/>
</dbReference>
<comment type="similarity">
    <text evidence="1">Belongs to the LysR transcriptional regulatory family.</text>
</comment>
<protein>
    <submittedName>
        <fullName evidence="6">Transcriptional regulator</fullName>
    </submittedName>
</protein>
<dbReference type="InterPro" id="IPR036388">
    <property type="entry name" value="WH-like_DNA-bd_sf"/>
</dbReference>
<dbReference type="PROSITE" id="PS50931">
    <property type="entry name" value="HTH_LYSR"/>
    <property type="match status" value="1"/>
</dbReference>
<dbReference type="GO" id="GO:0003700">
    <property type="term" value="F:DNA-binding transcription factor activity"/>
    <property type="evidence" value="ECO:0007669"/>
    <property type="project" value="InterPro"/>
</dbReference>
<reference evidence="6 7" key="1">
    <citation type="submission" date="2012-02" db="EMBL/GenBank/DDBJ databases">
        <title>Improved High-Quality Draft Sequence of Rhizobium leguminosarum bv. trifolii WSM597.</title>
        <authorList>
            <consortium name="US DOE Joint Genome Institute"/>
            <person name="Lucas S."/>
            <person name="Han J."/>
            <person name="Lapidus A."/>
            <person name="Cheng J.-F."/>
            <person name="Goodwin L."/>
            <person name="Pitluck S."/>
            <person name="Peters L."/>
            <person name="Ovchinnikova G."/>
            <person name="Held B."/>
            <person name="Detter J.C."/>
            <person name="Han C."/>
            <person name="Tapia R."/>
            <person name="Land M."/>
            <person name="Hauser L."/>
            <person name="Kyrpides N."/>
            <person name="Ivanova N."/>
            <person name="Pagani I."/>
            <person name="Brau L."/>
            <person name="Yates R."/>
            <person name="O'Hara G."/>
            <person name="Rui T."/>
            <person name="Howieson J."/>
            <person name="Reeve W."/>
            <person name="Woyke T."/>
        </authorList>
    </citation>
    <scope>NUCLEOTIDE SEQUENCE [LARGE SCALE GENOMIC DNA]</scope>
    <source>
        <strain evidence="6 7">WSM597</strain>
    </source>
</reference>
<dbReference type="HOGENOM" id="CLU_039613_2_1_5"/>
<keyword evidence="4" id="KW-0804">Transcription</keyword>
<sequence>MRTGYRLAKPVKIPYCCTMSGNKFTQLDWDDLRHFLALAQSGTFLGAAKQLGVEHATISRRVSSLEAKLERKLIDRRGRRVILTLEGEKVAKHAAVIALQTAAVEQIGRSSATEVGGHVRISAPPALSSVLLAKPIVAIRRDHPGVQITLVGEKRFTSLNRREADIAVRLSRPEDGDYSITKLHELTFNLFASKRYLETVAPSEWTFIGYHEAMNASPQQLRLKEVAAGRPIALRSSVLEFQVAAARLDGGVVMLPDFAVPGDLQRIEGEHALLRELWLVVHSEIKDLPSIRVVLDALKSAFKAKPRAGPPNLSE</sequence>
<dbReference type="Gene3D" id="1.10.10.10">
    <property type="entry name" value="Winged helix-like DNA-binding domain superfamily/Winged helix DNA-binding domain"/>
    <property type="match status" value="1"/>
</dbReference>
<proteinExistence type="inferred from homology"/>
<dbReference type="SUPFAM" id="SSF46785">
    <property type="entry name" value="Winged helix' DNA-binding domain"/>
    <property type="match status" value="1"/>
</dbReference>
<dbReference type="Pfam" id="PF00126">
    <property type="entry name" value="HTH_1"/>
    <property type="match status" value="1"/>
</dbReference>